<dbReference type="GO" id="GO:0016559">
    <property type="term" value="P:peroxisome fission"/>
    <property type="evidence" value="ECO:0007669"/>
    <property type="project" value="TreeGrafter"/>
</dbReference>
<dbReference type="InterPro" id="IPR000375">
    <property type="entry name" value="Dynamin_stalk"/>
</dbReference>
<evidence type="ECO:0000256" key="2">
    <source>
        <dbReference type="ARBA" id="ARBA00023134"/>
    </source>
</evidence>
<organism evidence="4 5">
    <name type="scientific">Septoria linicola</name>
    <dbReference type="NCBI Taxonomy" id="215465"/>
    <lineage>
        <taxon>Eukaryota</taxon>
        <taxon>Fungi</taxon>
        <taxon>Dikarya</taxon>
        <taxon>Ascomycota</taxon>
        <taxon>Pezizomycotina</taxon>
        <taxon>Dothideomycetes</taxon>
        <taxon>Dothideomycetidae</taxon>
        <taxon>Mycosphaerellales</taxon>
        <taxon>Mycosphaerellaceae</taxon>
        <taxon>Septoria</taxon>
    </lineage>
</organism>
<name>A0A9Q9B1E2_9PEZI</name>
<dbReference type="Proteomes" id="UP001056384">
    <property type="component" value="Chromosome 11"/>
</dbReference>
<proteinExistence type="predicted"/>
<dbReference type="PRINTS" id="PR00195">
    <property type="entry name" value="DYNAMIN"/>
</dbReference>
<evidence type="ECO:0000313" key="4">
    <source>
        <dbReference type="EMBL" id="USW58880.1"/>
    </source>
</evidence>
<dbReference type="GO" id="GO:0000266">
    <property type="term" value="P:mitochondrial fission"/>
    <property type="evidence" value="ECO:0007669"/>
    <property type="project" value="TreeGrafter"/>
</dbReference>
<keyword evidence="2" id="KW-0342">GTP-binding</keyword>
<evidence type="ECO:0000256" key="1">
    <source>
        <dbReference type="ARBA" id="ARBA00022741"/>
    </source>
</evidence>
<dbReference type="InterPro" id="IPR022812">
    <property type="entry name" value="Dynamin"/>
</dbReference>
<keyword evidence="5" id="KW-1185">Reference proteome</keyword>
<gene>
    <name evidence="4" type="ORF">Slin15195_G121990</name>
</gene>
<protein>
    <submittedName>
        <fullName evidence="4">Dynamin stalk domain, dynamin, GTPase domain-containing protein</fullName>
    </submittedName>
</protein>
<sequence length="428" mass="48110">MSRLKREPSVEDLTVDDHPTLDTTYLDGLQNQGVRTTLEAVDELQTCGLGDLLKLPEIVVPFPQAENQLQSFQDFPQLIKDAKKYMGLKDLGPGRNAFSTHRLHIDITGPTRGHFSLLDLPGLIRTTTDVQTTHDIAFVKRLHNEVLANSRAIILAVMSATVDLAVHEILTICEQHDPQGTRTLGIITKPDRLTAGSKQEEAEIGLFRNKGKTLKLGWHVVMNQSMPGKDQDFAARNVQEDTFLSSDSWKTVVADRKGISGLRDRISSLRFEQSKRRLPELEKETAKILAQTIGELEALGEKRTDVNEQRRALRIVSLQVFNLVRDAVAGNYKDTFFPSLDKQVARDKAKMEIRGHKFEFLESPAAAGTNTLCNRKWTMEPAILRMEAEKKLSRAEAVNWVRKLHKATRGSELPGTFSTSLVWDAFHE</sequence>
<dbReference type="Gene3D" id="3.40.50.300">
    <property type="entry name" value="P-loop containing nucleotide triphosphate hydrolases"/>
    <property type="match status" value="1"/>
</dbReference>
<dbReference type="GO" id="GO:0003924">
    <property type="term" value="F:GTPase activity"/>
    <property type="evidence" value="ECO:0007669"/>
    <property type="project" value="InterPro"/>
</dbReference>
<dbReference type="InterPro" id="IPR027417">
    <property type="entry name" value="P-loop_NTPase"/>
</dbReference>
<evidence type="ECO:0000259" key="3">
    <source>
        <dbReference type="SMART" id="SM00053"/>
    </source>
</evidence>
<dbReference type="GO" id="GO:0016020">
    <property type="term" value="C:membrane"/>
    <property type="evidence" value="ECO:0007669"/>
    <property type="project" value="TreeGrafter"/>
</dbReference>
<dbReference type="GO" id="GO:0008017">
    <property type="term" value="F:microtubule binding"/>
    <property type="evidence" value="ECO:0007669"/>
    <property type="project" value="TreeGrafter"/>
</dbReference>
<dbReference type="GO" id="GO:0005874">
    <property type="term" value="C:microtubule"/>
    <property type="evidence" value="ECO:0007669"/>
    <property type="project" value="TreeGrafter"/>
</dbReference>
<dbReference type="GO" id="GO:0048312">
    <property type="term" value="P:intracellular distribution of mitochondria"/>
    <property type="evidence" value="ECO:0007669"/>
    <property type="project" value="TreeGrafter"/>
</dbReference>
<dbReference type="GO" id="GO:0005525">
    <property type="term" value="F:GTP binding"/>
    <property type="evidence" value="ECO:0007669"/>
    <property type="project" value="InterPro"/>
</dbReference>
<dbReference type="InterPro" id="IPR045063">
    <property type="entry name" value="Dynamin_N"/>
</dbReference>
<dbReference type="PANTHER" id="PTHR11566:SF21">
    <property type="entry name" value="DYNAMIN RELATED PROTEIN 1, ISOFORM A"/>
    <property type="match status" value="1"/>
</dbReference>
<keyword evidence="1" id="KW-0547">Nucleotide-binding</keyword>
<dbReference type="AlphaFoldDB" id="A0A9Q9B1E2"/>
<dbReference type="Pfam" id="PF01031">
    <property type="entry name" value="Dynamin_M"/>
    <property type="match status" value="1"/>
</dbReference>
<dbReference type="EMBL" id="CP099428">
    <property type="protein sequence ID" value="USW58880.1"/>
    <property type="molecule type" value="Genomic_DNA"/>
</dbReference>
<dbReference type="GO" id="GO:0006897">
    <property type="term" value="P:endocytosis"/>
    <property type="evidence" value="ECO:0007669"/>
    <property type="project" value="TreeGrafter"/>
</dbReference>
<dbReference type="SMART" id="SM00053">
    <property type="entry name" value="DYNc"/>
    <property type="match status" value="1"/>
</dbReference>
<evidence type="ECO:0000313" key="5">
    <source>
        <dbReference type="Proteomes" id="UP001056384"/>
    </source>
</evidence>
<accession>A0A9Q9B1E2</accession>
<dbReference type="SUPFAM" id="SSF52540">
    <property type="entry name" value="P-loop containing nucleoside triphosphate hydrolases"/>
    <property type="match status" value="1"/>
</dbReference>
<feature type="domain" description="Dynamin GTPase" evidence="3">
    <location>
        <begin position="31"/>
        <end position="236"/>
    </location>
</feature>
<dbReference type="PANTHER" id="PTHR11566">
    <property type="entry name" value="DYNAMIN"/>
    <property type="match status" value="1"/>
</dbReference>
<dbReference type="GO" id="GO:0005739">
    <property type="term" value="C:mitochondrion"/>
    <property type="evidence" value="ECO:0007669"/>
    <property type="project" value="TreeGrafter"/>
</dbReference>
<reference evidence="4" key="1">
    <citation type="submission" date="2022-06" db="EMBL/GenBank/DDBJ databases">
        <title>Complete genome sequences of two strains of the flax pathogen Septoria linicola.</title>
        <authorList>
            <person name="Lapalu N."/>
            <person name="Simon A."/>
            <person name="Demenou B."/>
            <person name="Paumier D."/>
            <person name="Guillot M.-P."/>
            <person name="Gout L."/>
            <person name="Valade R."/>
        </authorList>
    </citation>
    <scope>NUCLEOTIDE SEQUENCE</scope>
    <source>
        <strain evidence="4">SE15195</strain>
    </source>
</reference>
<dbReference type="Pfam" id="PF00350">
    <property type="entry name" value="Dynamin_N"/>
    <property type="match status" value="1"/>
</dbReference>
<dbReference type="InterPro" id="IPR001401">
    <property type="entry name" value="Dynamin_GTPase"/>
</dbReference>